<dbReference type="InParanoid" id="A0A151GPY0"/>
<organism evidence="1 2">
    <name type="scientific">Drechmeria coniospora</name>
    <name type="common">Nematophagous fungus</name>
    <name type="synonym">Meria coniospora</name>
    <dbReference type="NCBI Taxonomy" id="98403"/>
    <lineage>
        <taxon>Eukaryota</taxon>
        <taxon>Fungi</taxon>
        <taxon>Dikarya</taxon>
        <taxon>Ascomycota</taxon>
        <taxon>Pezizomycotina</taxon>
        <taxon>Sordariomycetes</taxon>
        <taxon>Hypocreomycetidae</taxon>
        <taxon>Hypocreales</taxon>
        <taxon>Ophiocordycipitaceae</taxon>
        <taxon>Drechmeria</taxon>
    </lineage>
</organism>
<gene>
    <name evidence="1" type="ORF">DCS_00248</name>
</gene>
<dbReference type="EMBL" id="LAYC01000001">
    <property type="protein sequence ID" value="KYK59118.1"/>
    <property type="molecule type" value="Genomic_DNA"/>
</dbReference>
<sequence>MKRQPVILSPSTPSELLAYVIAHHRCPTTLLIGWPRQQFLEALIQDIVQQPQTENASMPPPSQPSHHGLLHPLLRPPSLLQTAVARHIRLAFIPSVAHLRAYIATFDPSDSAIPPPPPSSSGPVAGSLTSAPLLLVYGFLELHRDGSQWSAQGLNASAASFVEVAARHDFRPTIVEPRKTDGDDELRRTMAETIPILTGSRLRDDGTWSGHTVPVDRVLARWFTAEEGTTR</sequence>
<evidence type="ECO:0000313" key="2">
    <source>
        <dbReference type="Proteomes" id="UP000076580"/>
    </source>
</evidence>
<comment type="caution">
    <text evidence="1">The sequence shown here is derived from an EMBL/GenBank/DDBJ whole genome shotgun (WGS) entry which is preliminary data.</text>
</comment>
<dbReference type="GeneID" id="63712891"/>
<dbReference type="AlphaFoldDB" id="A0A151GPY0"/>
<dbReference type="Proteomes" id="UP000076580">
    <property type="component" value="Chromosome 01"/>
</dbReference>
<evidence type="ECO:0000313" key="1">
    <source>
        <dbReference type="EMBL" id="KYK59118.1"/>
    </source>
</evidence>
<dbReference type="RefSeq" id="XP_040658470.1">
    <property type="nucleotide sequence ID" value="XM_040797587.1"/>
</dbReference>
<protein>
    <submittedName>
        <fullName evidence="1">Uncharacterized protein</fullName>
    </submittedName>
</protein>
<name>A0A151GPY0_DRECN</name>
<dbReference type="OrthoDB" id="5391496at2759"/>
<accession>A0A151GPY0</accession>
<proteinExistence type="predicted"/>
<keyword evidence="2" id="KW-1185">Reference proteome</keyword>
<reference evidence="1 2" key="1">
    <citation type="journal article" date="2016" name="Sci. Rep.">
        <title>Insights into Adaptations to a Near-Obligate Nematode Endoparasitic Lifestyle from the Finished Genome of Drechmeria coniospora.</title>
        <authorList>
            <person name="Zhang L."/>
            <person name="Zhou Z."/>
            <person name="Guo Q."/>
            <person name="Fokkens L."/>
            <person name="Miskei M."/>
            <person name="Pocsi I."/>
            <person name="Zhang W."/>
            <person name="Chen M."/>
            <person name="Wang L."/>
            <person name="Sun Y."/>
            <person name="Donzelli B.G."/>
            <person name="Gibson D.M."/>
            <person name="Nelson D.R."/>
            <person name="Luo J.G."/>
            <person name="Rep M."/>
            <person name="Liu H."/>
            <person name="Yang S."/>
            <person name="Wang J."/>
            <person name="Krasnoff S.B."/>
            <person name="Xu Y."/>
            <person name="Molnar I."/>
            <person name="Lin M."/>
        </authorList>
    </citation>
    <scope>NUCLEOTIDE SEQUENCE [LARGE SCALE GENOMIC DNA]</scope>
    <source>
        <strain evidence="1 2">ARSEF 6962</strain>
    </source>
</reference>